<comment type="caution">
    <text evidence="1">The sequence shown here is derived from an EMBL/GenBank/DDBJ whole genome shotgun (WGS) entry which is preliminary data.</text>
</comment>
<organism evidence="1 2">
    <name type="scientific">Liparis tanakae</name>
    <name type="common">Tanaka's snailfish</name>
    <dbReference type="NCBI Taxonomy" id="230148"/>
    <lineage>
        <taxon>Eukaryota</taxon>
        <taxon>Metazoa</taxon>
        <taxon>Chordata</taxon>
        <taxon>Craniata</taxon>
        <taxon>Vertebrata</taxon>
        <taxon>Euteleostomi</taxon>
        <taxon>Actinopterygii</taxon>
        <taxon>Neopterygii</taxon>
        <taxon>Teleostei</taxon>
        <taxon>Neoteleostei</taxon>
        <taxon>Acanthomorphata</taxon>
        <taxon>Eupercaria</taxon>
        <taxon>Perciformes</taxon>
        <taxon>Cottioidei</taxon>
        <taxon>Cottales</taxon>
        <taxon>Liparidae</taxon>
        <taxon>Liparis</taxon>
    </lineage>
</organism>
<evidence type="ECO:0000313" key="2">
    <source>
        <dbReference type="Proteomes" id="UP000314294"/>
    </source>
</evidence>
<name>A0A4Z2J537_9TELE</name>
<accession>A0A4Z2J537</accession>
<proteinExistence type="predicted"/>
<sequence>MLGALRGWTEAPHCFELNANISVVTRSLRHALEQLIAFAGDIAVADKVKDKPSVRNSRTATTSNHSRALQSALTPSRLAVAHGRVVVRMRVTPVSEVFKFLSSF</sequence>
<dbReference type="AlphaFoldDB" id="A0A4Z2J537"/>
<dbReference type="Proteomes" id="UP000314294">
    <property type="component" value="Unassembled WGS sequence"/>
</dbReference>
<gene>
    <name evidence="1" type="ORF">EYF80_004477</name>
</gene>
<dbReference type="EMBL" id="SRLO01000022">
    <property type="protein sequence ID" value="TNN85127.1"/>
    <property type="molecule type" value="Genomic_DNA"/>
</dbReference>
<reference evidence="1 2" key="1">
    <citation type="submission" date="2019-03" db="EMBL/GenBank/DDBJ databases">
        <title>First draft genome of Liparis tanakae, snailfish: a comprehensive survey of snailfish specific genes.</title>
        <authorList>
            <person name="Kim W."/>
            <person name="Song I."/>
            <person name="Jeong J.-H."/>
            <person name="Kim D."/>
            <person name="Kim S."/>
            <person name="Ryu S."/>
            <person name="Song J.Y."/>
            <person name="Lee S.K."/>
        </authorList>
    </citation>
    <scope>NUCLEOTIDE SEQUENCE [LARGE SCALE GENOMIC DNA]</scope>
    <source>
        <tissue evidence="1">Muscle</tissue>
    </source>
</reference>
<protein>
    <submittedName>
        <fullName evidence="1">Uncharacterized protein</fullName>
    </submittedName>
</protein>
<keyword evidence="2" id="KW-1185">Reference proteome</keyword>
<evidence type="ECO:0000313" key="1">
    <source>
        <dbReference type="EMBL" id="TNN85127.1"/>
    </source>
</evidence>